<dbReference type="Gene3D" id="3.30.450.290">
    <property type="match status" value="1"/>
</dbReference>
<dbReference type="Proteomes" id="UP000214566">
    <property type="component" value="Unassembled WGS sequence"/>
</dbReference>
<dbReference type="CDD" id="cd01949">
    <property type="entry name" value="GGDEF"/>
    <property type="match status" value="1"/>
</dbReference>
<evidence type="ECO:0000256" key="2">
    <source>
        <dbReference type="ARBA" id="ARBA00029839"/>
    </source>
</evidence>
<evidence type="ECO:0000259" key="4">
    <source>
        <dbReference type="PROSITE" id="PS50883"/>
    </source>
</evidence>
<reference evidence="6 7" key="1">
    <citation type="submission" date="2016-06" db="EMBL/GenBank/DDBJ databases">
        <authorList>
            <person name="Kjaerup R.B."/>
            <person name="Dalgaard T.S."/>
            <person name="Juul-Madsen H.R."/>
        </authorList>
    </citation>
    <scope>NUCLEOTIDE SEQUENCE [LARGE SCALE GENOMIC DNA]</scope>
    <source>
        <strain evidence="6 7">DSM 16361</strain>
    </source>
</reference>
<dbReference type="SMART" id="SM00267">
    <property type="entry name" value="GGDEF"/>
    <property type="match status" value="1"/>
</dbReference>
<feature type="domain" description="EAL" evidence="4">
    <location>
        <begin position="770"/>
        <end position="1023"/>
    </location>
</feature>
<dbReference type="NCBIfam" id="TIGR00254">
    <property type="entry name" value="GGDEF"/>
    <property type="match status" value="1"/>
</dbReference>
<dbReference type="PROSITE" id="PS50887">
    <property type="entry name" value="GGDEF"/>
    <property type="match status" value="1"/>
</dbReference>
<dbReference type="Gene3D" id="1.10.490.10">
    <property type="entry name" value="Globins"/>
    <property type="match status" value="1"/>
</dbReference>
<dbReference type="PANTHER" id="PTHR33121:SF70">
    <property type="entry name" value="SIGNALING PROTEIN YKOW"/>
    <property type="match status" value="1"/>
</dbReference>
<sequence>MRTIRIFIMVTSVLVSALFFGSAYLIVSHSFTRAIQGTSIRSSRIIAKSTFDAMFQLMSTGWTHAQAENFLHATNGSMRDSDFALQIYRGSIVSARYGPIRQAPMDAAVTQVFRTGQPVQDLGADSTRYVLPLRAETECLRCHTNARIGNVLGVIDVRQNLAPSIQAARHDFLDSMLWIFPFPILGAFLLTVFLNWRIDRSMRALEHSIAQVNEITDLKSLVFQPIDLWFSELNGIFRQVGQLVDKLRGIAIEKDFLADHDALTGLPNRRGLLEHLTRTLARARRHGGQVVIGILDLDDFKPVNDTWGHAVGDALLREIGRRLQAILRESDLVARLGGDEFVIILERAAGSDDLSAVLARLESAITAPYVLPGGHEARIGLSLGLTQYPEDDAEPEILLRHADEALYAIKERKATRQQGWMWWGAMSTLNQAVEDDAPVIPAYGPGASALLTRVRESLLGATAEFVTTFYATLAQQPAAQVILQRLGADEFAHLRERQHQHLGHILAPDLTEATHRLHAHRLGRIHALVGLDQRALIEAMHLYLDTLKQEVDKLKLRPFERNRLVNLLTRRLLTEMEEQIKGEMELTQAREQLLLSLHAQKTAASNWPDFMRALVDKLVELEGIQGAVVARPDSGGQFVFEYTAGGFDAYLQAIDQRQLMPLVTDPGANFEHVPYFRAWRSETIETTTSYAGNPDMARLHDAAQAAGIRSSAAVPLKDAQGHVFAVLILFGHYPGLFETTSARTFLAALGLLVSERYHETSREQQMAPISVERRHVLRDRLYHGALELHYQPVVDLRCGKPDLVEALARLRLEDGTLASPAEFLPGFGETELVRLFRDGLNQALTQLQAWEAQGVKLVVSLNLPPAVLNNPECHTWVKQALRERGMAPSRLRLELLEAEELYDVSRRDAAMAAFATLGVHLLMDDLGAGHSSLLRLRTLPFSAVKIDQGLVREAPRDPLRVIGFIGSLVRLALSLDLHVIVEGLESPALVETAAILGATAGQGYALAHPMPAAEVPGWMQGFELRLDPQHPQTALGALAGHWSWEHGVRYAGARAMHDEGTCALGRFIMSQGLGGSDLDSAHRHMHQAVVEHGPESAEYRQWVQKVVAALMALSGGAMGAPTD</sequence>
<dbReference type="GO" id="GO:0071111">
    <property type="term" value="F:cyclic-guanylate-specific phosphodiesterase activity"/>
    <property type="evidence" value="ECO:0007669"/>
    <property type="project" value="InterPro"/>
</dbReference>
<keyword evidence="3" id="KW-0472">Membrane</keyword>
<evidence type="ECO:0000256" key="1">
    <source>
        <dbReference type="ARBA" id="ARBA00015125"/>
    </source>
</evidence>
<organism evidence="6 7">
    <name type="scientific">Thiomonas delicata</name>
    <name type="common">Thiomonas cuprina</name>
    <dbReference type="NCBI Taxonomy" id="364030"/>
    <lineage>
        <taxon>Bacteria</taxon>
        <taxon>Pseudomonadati</taxon>
        <taxon>Pseudomonadota</taxon>
        <taxon>Betaproteobacteria</taxon>
        <taxon>Burkholderiales</taxon>
        <taxon>Thiomonas</taxon>
    </lineage>
</organism>
<keyword evidence="3" id="KW-0812">Transmembrane</keyword>
<dbReference type="InterPro" id="IPR043128">
    <property type="entry name" value="Rev_trsase/Diguanyl_cyclase"/>
</dbReference>
<dbReference type="CDD" id="cd01948">
    <property type="entry name" value="EAL"/>
    <property type="match status" value="1"/>
</dbReference>
<dbReference type="Gene3D" id="3.30.450.40">
    <property type="match status" value="1"/>
</dbReference>
<proteinExistence type="predicted"/>
<dbReference type="CDD" id="cd14759">
    <property type="entry name" value="GS_GGDEF_2"/>
    <property type="match status" value="1"/>
</dbReference>
<evidence type="ECO:0000313" key="7">
    <source>
        <dbReference type="Proteomes" id="UP000214566"/>
    </source>
</evidence>
<dbReference type="PROSITE" id="PS50883">
    <property type="entry name" value="EAL"/>
    <property type="match status" value="1"/>
</dbReference>
<dbReference type="InterPro" id="IPR044398">
    <property type="entry name" value="Globin-sensor_dom"/>
</dbReference>
<keyword evidence="7" id="KW-1185">Reference proteome</keyword>
<dbReference type="RefSeq" id="WP_094161741.1">
    <property type="nucleotide sequence ID" value="NZ_LT592171.1"/>
</dbReference>
<dbReference type="Pfam" id="PF13185">
    <property type="entry name" value="GAF_2"/>
    <property type="match status" value="1"/>
</dbReference>
<protein>
    <recommendedName>
        <fullName evidence="1">Diguanylate cyclase DosC</fullName>
    </recommendedName>
    <alternativeName>
        <fullName evidence="2">Direct oxygen-sensing cyclase</fullName>
    </alternativeName>
</protein>
<dbReference type="Gene3D" id="3.30.70.270">
    <property type="match status" value="1"/>
</dbReference>
<dbReference type="InterPro" id="IPR001633">
    <property type="entry name" value="EAL_dom"/>
</dbReference>
<dbReference type="Pfam" id="PF11563">
    <property type="entry name" value="Protoglobin"/>
    <property type="match status" value="1"/>
</dbReference>
<accession>A0A238D8Z8</accession>
<dbReference type="Pfam" id="PF00990">
    <property type="entry name" value="GGDEF"/>
    <property type="match status" value="1"/>
</dbReference>
<dbReference type="InterPro" id="IPR003018">
    <property type="entry name" value="GAF"/>
</dbReference>
<dbReference type="GO" id="GO:0020037">
    <property type="term" value="F:heme binding"/>
    <property type="evidence" value="ECO:0007669"/>
    <property type="project" value="InterPro"/>
</dbReference>
<dbReference type="InterPro" id="IPR000160">
    <property type="entry name" value="GGDEF_dom"/>
</dbReference>
<name>A0A238D8Z8_THIDL</name>
<dbReference type="SMART" id="SM00052">
    <property type="entry name" value="EAL"/>
    <property type="match status" value="1"/>
</dbReference>
<evidence type="ECO:0000256" key="3">
    <source>
        <dbReference type="SAM" id="Phobius"/>
    </source>
</evidence>
<dbReference type="InterPro" id="IPR012292">
    <property type="entry name" value="Globin/Proto"/>
</dbReference>
<gene>
    <name evidence="6" type="ORF">THIARS_80233</name>
</gene>
<dbReference type="OrthoDB" id="9047525at2"/>
<dbReference type="Pfam" id="PF00563">
    <property type="entry name" value="EAL"/>
    <property type="match status" value="1"/>
</dbReference>
<dbReference type="SUPFAM" id="SSF55073">
    <property type="entry name" value="Nucleotide cyclase"/>
    <property type="match status" value="1"/>
</dbReference>
<dbReference type="SUPFAM" id="SSF55781">
    <property type="entry name" value="GAF domain-like"/>
    <property type="match status" value="1"/>
</dbReference>
<feature type="transmembrane region" description="Helical" evidence="3">
    <location>
        <begin position="176"/>
        <end position="196"/>
    </location>
</feature>
<dbReference type="InterPro" id="IPR029016">
    <property type="entry name" value="GAF-like_dom_sf"/>
</dbReference>
<dbReference type="InterPro" id="IPR035919">
    <property type="entry name" value="EAL_sf"/>
</dbReference>
<dbReference type="AlphaFoldDB" id="A0A238D8Z8"/>
<dbReference type="EMBL" id="FLMQ01000057">
    <property type="protein sequence ID" value="SBP89709.1"/>
    <property type="molecule type" value="Genomic_DNA"/>
</dbReference>
<dbReference type="SUPFAM" id="SSF141868">
    <property type="entry name" value="EAL domain-like"/>
    <property type="match status" value="1"/>
</dbReference>
<evidence type="ECO:0000259" key="5">
    <source>
        <dbReference type="PROSITE" id="PS50887"/>
    </source>
</evidence>
<dbReference type="Gene3D" id="3.20.20.450">
    <property type="entry name" value="EAL domain"/>
    <property type="match status" value="1"/>
</dbReference>
<feature type="domain" description="GGDEF" evidence="5">
    <location>
        <begin position="288"/>
        <end position="425"/>
    </location>
</feature>
<dbReference type="SUPFAM" id="SSF46458">
    <property type="entry name" value="Globin-like"/>
    <property type="match status" value="1"/>
</dbReference>
<feature type="transmembrane region" description="Helical" evidence="3">
    <location>
        <begin position="6"/>
        <end position="27"/>
    </location>
</feature>
<dbReference type="InterPro" id="IPR050706">
    <property type="entry name" value="Cyclic-di-GMP_PDE-like"/>
</dbReference>
<dbReference type="InterPro" id="IPR009050">
    <property type="entry name" value="Globin-like_sf"/>
</dbReference>
<dbReference type="PANTHER" id="PTHR33121">
    <property type="entry name" value="CYCLIC DI-GMP PHOSPHODIESTERASE PDEF"/>
    <property type="match status" value="1"/>
</dbReference>
<dbReference type="GO" id="GO:0019825">
    <property type="term" value="F:oxygen binding"/>
    <property type="evidence" value="ECO:0007669"/>
    <property type="project" value="InterPro"/>
</dbReference>
<dbReference type="InterPro" id="IPR029787">
    <property type="entry name" value="Nucleotide_cyclase"/>
</dbReference>
<keyword evidence="3" id="KW-1133">Transmembrane helix</keyword>
<evidence type="ECO:0000313" key="6">
    <source>
        <dbReference type="EMBL" id="SBP89709.1"/>
    </source>
</evidence>